<name>A0A645CQ16_9ZZZZ</name>
<evidence type="ECO:0000313" key="1">
    <source>
        <dbReference type="EMBL" id="MPM79166.1"/>
    </source>
</evidence>
<dbReference type="EMBL" id="VSSQ01029160">
    <property type="protein sequence ID" value="MPM79166.1"/>
    <property type="molecule type" value="Genomic_DNA"/>
</dbReference>
<proteinExistence type="predicted"/>
<sequence>MVIPFAFIPHIVPCPGIGNVIEHAVTAKPHAYLLSQFALYKQSLLTHLLIVLAFKRYLRPYRDHQLYPHRLQLIDHSLRVREEFRIKAKVPHLWPMEEITDNDIDGQVSFFILPGDAQQLLLIPIPELALPKAQTIFRHHRGETCCLCVGKTDLCGRVPRGDKVVHLFC</sequence>
<dbReference type="AlphaFoldDB" id="A0A645CQ16"/>
<protein>
    <submittedName>
        <fullName evidence="1">Uncharacterized protein</fullName>
    </submittedName>
</protein>
<comment type="caution">
    <text evidence="1">The sequence shown here is derived from an EMBL/GenBank/DDBJ whole genome shotgun (WGS) entry which is preliminary data.</text>
</comment>
<reference evidence="1" key="1">
    <citation type="submission" date="2019-08" db="EMBL/GenBank/DDBJ databases">
        <authorList>
            <person name="Kucharzyk K."/>
            <person name="Murdoch R.W."/>
            <person name="Higgins S."/>
            <person name="Loffler F."/>
        </authorList>
    </citation>
    <scope>NUCLEOTIDE SEQUENCE</scope>
</reference>
<organism evidence="1">
    <name type="scientific">bioreactor metagenome</name>
    <dbReference type="NCBI Taxonomy" id="1076179"/>
    <lineage>
        <taxon>unclassified sequences</taxon>
        <taxon>metagenomes</taxon>
        <taxon>ecological metagenomes</taxon>
    </lineage>
</organism>
<accession>A0A645CQ16</accession>
<gene>
    <name evidence="1" type="ORF">SDC9_126199</name>
</gene>